<dbReference type="Proteomes" id="UP000580043">
    <property type="component" value="Unassembled WGS sequence"/>
</dbReference>
<comment type="similarity">
    <text evidence="3">Belongs to the methyl-accepting chemotaxis (MCP) protein family.</text>
</comment>
<evidence type="ECO:0000313" key="10">
    <source>
        <dbReference type="Proteomes" id="UP000580043"/>
    </source>
</evidence>
<dbReference type="NCBIfam" id="TIGR00229">
    <property type="entry name" value="sensory_box"/>
    <property type="match status" value="1"/>
</dbReference>
<keyword evidence="2 4" id="KW-0807">Transducer</keyword>
<dbReference type="InterPro" id="IPR000014">
    <property type="entry name" value="PAS"/>
</dbReference>
<feature type="transmembrane region" description="Helical" evidence="5">
    <location>
        <begin position="169"/>
        <end position="187"/>
    </location>
</feature>
<organism evidence="9 10">
    <name type="scientific">Zoogloea dura</name>
    <dbReference type="NCBI Taxonomy" id="2728840"/>
    <lineage>
        <taxon>Bacteria</taxon>
        <taxon>Pseudomonadati</taxon>
        <taxon>Pseudomonadota</taxon>
        <taxon>Betaproteobacteria</taxon>
        <taxon>Rhodocyclales</taxon>
        <taxon>Zoogloeaceae</taxon>
        <taxon>Zoogloea</taxon>
    </lineage>
</organism>
<accession>A0A848G787</accession>
<dbReference type="CDD" id="cd11386">
    <property type="entry name" value="MCP_signal"/>
    <property type="match status" value="1"/>
</dbReference>
<dbReference type="GO" id="GO:0006935">
    <property type="term" value="P:chemotaxis"/>
    <property type="evidence" value="ECO:0007669"/>
    <property type="project" value="InterPro"/>
</dbReference>
<keyword evidence="5" id="KW-0812">Transmembrane</keyword>
<dbReference type="SMART" id="SM00304">
    <property type="entry name" value="HAMP"/>
    <property type="match status" value="2"/>
</dbReference>
<keyword evidence="5" id="KW-1133">Transmembrane helix</keyword>
<dbReference type="InterPro" id="IPR003660">
    <property type="entry name" value="HAMP_dom"/>
</dbReference>
<dbReference type="Gene3D" id="1.10.287.950">
    <property type="entry name" value="Methyl-accepting chemotaxis protein"/>
    <property type="match status" value="1"/>
</dbReference>
<dbReference type="InterPro" id="IPR004090">
    <property type="entry name" value="Chemotax_Me-accpt_rcpt"/>
</dbReference>
<dbReference type="PANTHER" id="PTHR32089">
    <property type="entry name" value="METHYL-ACCEPTING CHEMOTAXIS PROTEIN MCPB"/>
    <property type="match status" value="1"/>
</dbReference>
<dbReference type="GO" id="GO:0004888">
    <property type="term" value="F:transmembrane signaling receptor activity"/>
    <property type="evidence" value="ECO:0007669"/>
    <property type="project" value="InterPro"/>
</dbReference>
<dbReference type="GO" id="GO:0016020">
    <property type="term" value="C:membrane"/>
    <property type="evidence" value="ECO:0007669"/>
    <property type="project" value="UniProtKB-SubCell"/>
</dbReference>
<feature type="domain" description="Methyl-accepting transducer" evidence="6">
    <location>
        <begin position="414"/>
        <end position="650"/>
    </location>
</feature>
<evidence type="ECO:0000259" key="8">
    <source>
        <dbReference type="PROSITE" id="PS50885"/>
    </source>
</evidence>
<dbReference type="Pfam" id="PF08447">
    <property type="entry name" value="PAS_3"/>
    <property type="match status" value="1"/>
</dbReference>
<dbReference type="AlphaFoldDB" id="A0A848G787"/>
<dbReference type="SUPFAM" id="SSF58104">
    <property type="entry name" value="Methyl-accepting chemotaxis protein (MCP) signaling domain"/>
    <property type="match status" value="1"/>
</dbReference>
<dbReference type="SMART" id="SM00283">
    <property type="entry name" value="MA"/>
    <property type="match status" value="1"/>
</dbReference>
<gene>
    <name evidence="9" type="ORF">HHL15_15305</name>
</gene>
<evidence type="ECO:0000313" key="9">
    <source>
        <dbReference type="EMBL" id="NML27120.1"/>
    </source>
</evidence>
<feature type="domain" description="PAS" evidence="7">
    <location>
        <begin position="25"/>
        <end position="60"/>
    </location>
</feature>
<dbReference type="PROSITE" id="PS50111">
    <property type="entry name" value="CHEMOTAXIS_TRANSDUC_2"/>
    <property type="match status" value="1"/>
</dbReference>
<proteinExistence type="inferred from homology"/>
<evidence type="ECO:0000256" key="5">
    <source>
        <dbReference type="SAM" id="Phobius"/>
    </source>
</evidence>
<evidence type="ECO:0000259" key="6">
    <source>
        <dbReference type="PROSITE" id="PS50111"/>
    </source>
</evidence>
<dbReference type="PROSITE" id="PS50112">
    <property type="entry name" value="PAS"/>
    <property type="match status" value="1"/>
</dbReference>
<dbReference type="InterPro" id="IPR024478">
    <property type="entry name" value="HlyB_4HB_MCP"/>
</dbReference>
<evidence type="ECO:0000259" key="7">
    <source>
        <dbReference type="PROSITE" id="PS50112"/>
    </source>
</evidence>
<dbReference type="PANTHER" id="PTHR32089:SF112">
    <property type="entry name" value="LYSOZYME-LIKE PROTEIN-RELATED"/>
    <property type="match status" value="1"/>
</dbReference>
<dbReference type="PRINTS" id="PR00260">
    <property type="entry name" value="CHEMTRNSDUCR"/>
</dbReference>
<keyword evidence="10" id="KW-1185">Reference proteome</keyword>
<reference evidence="9 10" key="1">
    <citation type="submission" date="2020-04" db="EMBL/GenBank/DDBJ databases">
        <title>Zoogloea sp. G-4-1-14 isolated from soil.</title>
        <authorList>
            <person name="Dahal R.H."/>
        </authorList>
    </citation>
    <scope>NUCLEOTIDE SEQUENCE [LARGE SCALE GENOMIC DNA]</scope>
    <source>
        <strain evidence="9 10">G-4-1-14</strain>
    </source>
</reference>
<dbReference type="GO" id="GO:0007165">
    <property type="term" value="P:signal transduction"/>
    <property type="evidence" value="ECO:0007669"/>
    <property type="project" value="UniProtKB-KW"/>
</dbReference>
<dbReference type="InterPro" id="IPR004089">
    <property type="entry name" value="MCPsignal_dom"/>
</dbReference>
<dbReference type="PROSITE" id="PS50885">
    <property type="entry name" value="HAMP"/>
    <property type="match status" value="1"/>
</dbReference>
<feature type="domain" description="HAMP" evidence="8">
    <location>
        <begin position="356"/>
        <end position="409"/>
    </location>
</feature>
<dbReference type="EMBL" id="JABBGA010000012">
    <property type="protein sequence ID" value="NML27120.1"/>
    <property type="molecule type" value="Genomic_DNA"/>
</dbReference>
<dbReference type="InterPro" id="IPR035965">
    <property type="entry name" value="PAS-like_dom_sf"/>
</dbReference>
<evidence type="ECO:0000256" key="2">
    <source>
        <dbReference type="ARBA" id="ARBA00023224"/>
    </source>
</evidence>
<sequence>MRINQPTTGIETRVPEGSFLYSRTDLKGRIVEVNDDFAAISGFSRDELIGQPHNLVRHPDMPAEAFGDLWVALKDNRTWNGFVKNRRKDGGYYWVHAFVSPVREDGKVVGYQSVRRCPDPKVTRKLEGDYARIRNAAGKGSLTVADGRVLRKGWAGALARLSFAARARLVLLALVLLQAVLIGKLLLDSDTATSSLKGLYADRLIPTHQLAQVRSAMLDLQLMAAGGQAGQARFEKDRKQLKDNWQAYIATTLVADESKLIRELTPLLEQFDNRLERVGAQIQAGNVPAIQAEASALGKDYAPIEPLLGQLIGIQQQVGSQVIADNEGLQHRNLWTAGALVLLVMVALTLIFMALQRLGRDLDSLCRTMTATEQDGDLRRISSVSRGDEIGRIASAYNAMMANIQAIMLGVQAASRQVLEQSGQLAGSSQQVADGAARSSEAASSTAAAVEQVTVAINEVAENVGTAAQVARQGSEEAERGRKTAGQAADEVAKLAETVSATIQTMGKLVHSSEEIGSIAVVIKEIADQTNLLALNAAIEAARAGEQGRGFAVVADEVRKLAERTTGATGQISGIIMALKEETRHAVSAVQTGDVQVRNGVDLARSAQQALISILGSTRHSLDLVGEIELATREQSSAAESISRNVEQIAQMSEESAAAVNTIADSSRQLAAVADVLRRQLSMVKV</sequence>
<dbReference type="InterPro" id="IPR013655">
    <property type="entry name" value="PAS_fold_3"/>
</dbReference>
<name>A0A848G787_9RHOO</name>
<dbReference type="Pfam" id="PF00015">
    <property type="entry name" value="MCPsignal"/>
    <property type="match status" value="1"/>
</dbReference>
<dbReference type="SUPFAM" id="SSF55785">
    <property type="entry name" value="PYP-like sensor domain (PAS domain)"/>
    <property type="match status" value="1"/>
</dbReference>
<evidence type="ECO:0000256" key="4">
    <source>
        <dbReference type="PROSITE-ProRule" id="PRU00284"/>
    </source>
</evidence>
<evidence type="ECO:0000256" key="1">
    <source>
        <dbReference type="ARBA" id="ARBA00004370"/>
    </source>
</evidence>
<keyword evidence="5" id="KW-0472">Membrane</keyword>
<feature type="transmembrane region" description="Helical" evidence="5">
    <location>
        <begin position="334"/>
        <end position="355"/>
    </location>
</feature>
<evidence type="ECO:0000256" key="3">
    <source>
        <dbReference type="ARBA" id="ARBA00029447"/>
    </source>
</evidence>
<protein>
    <submittedName>
        <fullName evidence="9">PAS domain S-box protein</fullName>
    </submittedName>
</protein>
<dbReference type="RefSeq" id="WP_169146653.1">
    <property type="nucleotide sequence ID" value="NZ_JABBGA010000012.1"/>
</dbReference>
<comment type="subcellular location">
    <subcellularLocation>
        <location evidence="1">Membrane</location>
    </subcellularLocation>
</comment>
<comment type="caution">
    <text evidence="9">The sequence shown here is derived from an EMBL/GenBank/DDBJ whole genome shotgun (WGS) entry which is preliminary data.</text>
</comment>
<dbReference type="CDD" id="cd00130">
    <property type="entry name" value="PAS"/>
    <property type="match status" value="1"/>
</dbReference>
<dbReference type="FunFam" id="1.10.287.950:FF:000001">
    <property type="entry name" value="Methyl-accepting chemotaxis sensory transducer"/>
    <property type="match status" value="1"/>
</dbReference>
<dbReference type="Gene3D" id="3.30.450.20">
    <property type="entry name" value="PAS domain"/>
    <property type="match status" value="1"/>
</dbReference>
<dbReference type="Pfam" id="PF12729">
    <property type="entry name" value="4HB_MCP_1"/>
    <property type="match status" value="1"/>
</dbReference>